<gene>
    <name evidence="3" type="ORF">C481_00350</name>
</gene>
<evidence type="ECO:0008006" key="5">
    <source>
        <dbReference type="Google" id="ProtNLM"/>
    </source>
</evidence>
<reference evidence="3 4" key="1">
    <citation type="journal article" date="2014" name="PLoS Genet.">
        <title>Phylogenetically driven sequencing of extremely halophilic archaea reveals strategies for static and dynamic osmo-response.</title>
        <authorList>
            <person name="Becker E.A."/>
            <person name="Seitzer P.M."/>
            <person name="Tritt A."/>
            <person name="Larsen D."/>
            <person name="Krusor M."/>
            <person name="Yao A.I."/>
            <person name="Wu D."/>
            <person name="Madern D."/>
            <person name="Eisen J.A."/>
            <person name="Darling A.E."/>
            <person name="Facciotti M.T."/>
        </authorList>
    </citation>
    <scope>NUCLEOTIDE SEQUENCE [LARGE SCALE GENOMIC DNA]</scope>
    <source>
        <strain evidence="3 4">DSM 12278</strain>
    </source>
</reference>
<organism evidence="3 4">
    <name type="scientific">Natrialba asiatica (strain ATCC 700177 / DSM 12278 / JCM 9576 / FERM P-10747 / NBRC 102637 / 172P1)</name>
    <dbReference type="NCBI Taxonomy" id="29540"/>
    <lineage>
        <taxon>Archaea</taxon>
        <taxon>Methanobacteriati</taxon>
        <taxon>Methanobacteriota</taxon>
        <taxon>Stenosarchaea group</taxon>
        <taxon>Halobacteria</taxon>
        <taxon>Halobacteriales</taxon>
        <taxon>Natrialbaceae</taxon>
        <taxon>Natrialba</taxon>
    </lineage>
</organism>
<feature type="transmembrane region" description="Helical" evidence="2">
    <location>
        <begin position="141"/>
        <end position="159"/>
    </location>
</feature>
<sequence>MFERTVTWSHLERLAMETSDAGASETSKKRDGDRPDRRTQAVDRITAREAIRVLLGIEAASFLLAATIHAGVLVGGYEHSEAMIAESVIGTVLVAGLAATWLRPRSTFTVAAGVQTFALLGTLVGLWTIIVGVGPRTVPDVVYHVVIVIVLAVGIRTAWRNRGTNAF</sequence>
<dbReference type="PATRIC" id="fig|29540.5.peg.72"/>
<keyword evidence="2" id="KW-0812">Transmembrane</keyword>
<evidence type="ECO:0000256" key="1">
    <source>
        <dbReference type="SAM" id="MobiDB-lite"/>
    </source>
</evidence>
<evidence type="ECO:0000313" key="4">
    <source>
        <dbReference type="Proteomes" id="UP000011554"/>
    </source>
</evidence>
<feature type="region of interest" description="Disordered" evidence="1">
    <location>
        <begin position="18"/>
        <end position="40"/>
    </location>
</feature>
<name>M0B6P8_NATA1</name>
<keyword evidence="2" id="KW-1133">Transmembrane helix</keyword>
<keyword evidence="4" id="KW-1185">Reference proteome</keyword>
<feature type="compositionally biased region" description="Basic and acidic residues" evidence="1">
    <location>
        <begin position="26"/>
        <end position="40"/>
    </location>
</feature>
<feature type="transmembrane region" description="Helical" evidence="2">
    <location>
        <begin position="114"/>
        <end position="135"/>
    </location>
</feature>
<accession>M0B6P8</accession>
<proteinExistence type="predicted"/>
<dbReference type="AlphaFoldDB" id="M0B6P8"/>
<dbReference type="Proteomes" id="UP000011554">
    <property type="component" value="Unassembled WGS sequence"/>
</dbReference>
<dbReference type="EMBL" id="AOIO01000003">
    <property type="protein sequence ID" value="ELZ05938.1"/>
    <property type="molecule type" value="Genomic_DNA"/>
</dbReference>
<comment type="caution">
    <text evidence="3">The sequence shown here is derived from an EMBL/GenBank/DDBJ whole genome shotgun (WGS) entry which is preliminary data.</text>
</comment>
<dbReference type="STRING" id="29540.C481_00350"/>
<protein>
    <recommendedName>
        <fullName evidence="5">Integral membrane protein</fullName>
    </recommendedName>
</protein>
<feature type="transmembrane region" description="Helical" evidence="2">
    <location>
        <begin position="53"/>
        <end position="77"/>
    </location>
</feature>
<evidence type="ECO:0000313" key="3">
    <source>
        <dbReference type="EMBL" id="ELZ05938.1"/>
    </source>
</evidence>
<keyword evidence="2" id="KW-0472">Membrane</keyword>
<evidence type="ECO:0000256" key="2">
    <source>
        <dbReference type="SAM" id="Phobius"/>
    </source>
</evidence>
<feature type="transmembrane region" description="Helical" evidence="2">
    <location>
        <begin position="83"/>
        <end position="102"/>
    </location>
</feature>